<dbReference type="CDD" id="cd05387">
    <property type="entry name" value="BY-kinase"/>
    <property type="match status" value="1"/>
</dbReference>
<protein>
    <submittedName>
        <fullName evidence="3">Protein tyrosine kinase</fullName>
    </submittedName>
</protein>
<dbReference type="InterPro" id="IPR037257">
    <property type="entry name" value="T2SS_E_N_sf"/>
</dbReference>
<dbReference type="InterPro" id="IPR005702">
    <property type="entry name" value="Wzc-like_C"/>
</dbReference>
<keyword evidence="2" id="KW-0067">ATP-binding</keyword>
<dbReference type="Gene3D" id="3.40.50.300">
    <property type="entry name" value="P-loop containing nucleotide triphosphate hydrolases"/>
    <property type="match status" value="1"/>
</dbReference>
<dbReference type="PANTHER" id="PTHR32309:SF31">
    <property type="entry name" value="CAPSULAR EXOPOLYSACCHARIDE FAMILY"/>
    <property type="match status" value="1"/>
</dbReference>
<organism evidence="3 4">
    <name type="scientific">Glacieibacterium frigidum</name>
    <dbReference type="NCBI Taxonomy" id="2593303"/>
    <lineage>
        <taxon>Bacteria</taxon>
        <taxon>Pseudomonadati</taxon>
        <taxon>Pseudomonadota</taxon>
        <taxon>Alphaproteobacteria</taxon>
        <taxon>Sphingomonadales</taxon>
        <taxon>Sphingosinicellaceae</taxon>
        <taxon>Glacieibacterium</taxon>
    </lineage>
</organism>
<evidence type="ECO:0000313" key="3">
    <source>
        <dbReference type="EMBL" id="TRW17963.1"/>
    </source>
</evidence>
<keyword evidence="1" id="KW-0547">Nucleotide-binding</keyword>
<name>A0A552UIB9_9SPHN</name>
<dbReference type="PANTHER" id="PTHR32309">
    <property type="entry name" value="TYROSINE-PROTEIN KINASE"/>
    <property type="match status" value="1"/>
</dbReference>
<comment type="caution">
    <text evidence="3">The sequence shown here is derived from an EMBL/GenBank/DDBJ whole genome shotgun (WGS) entry which is preliminary data.</text>
</comment>
<accession>A0A552UIB9</accession>
<evidence type="ECO:0000256" key="2">
    <source>
        <dbReference type="ARBA" id="ARBA00022840"/>
    </source>
</evidence>
<evidence type="ECO:0000256" key="1">
    <source>
        <dbReference type="ARBA" id="ARBA00022741"/>
    </source>
</evidence>
<dbReference type="InterPro" id="IPR027417">
    <property type="entry name" value="P-loop_NTPase"/>
</dbReference>
<dbReference type="SUPFAM" id="SSF52540">
    <property type="entry name" value="P-loop containing nucleoside triphosphate hydrolases"/>
    <property type="match status" value="1"/>
</dbReference>
<dbReference type="SUPFAM" id="SSF160246">
    <property type="entry name" value="EspE N-terminal domain-like"/>
    <property type="match status" value="1"/>
</dbReference>
<gene>
    <name evidence="3" type="ORF">FMM06_07530</name>
</gene>
<reference evidence="3 4" key="1">
    <citation type="submission" date="2019-07" db="EMBL/GenBank/DDBJ databases">
        <title>Novel species isolated from glacier.</title>
        <authorList>
            <person name="Liu Q."/>
            <person name="Xin Y.-H."/>
        </authorList>
    </citation>
    <scope>NUCLEOTIDE SEQUENCE [LARGE SCALE GENOMIC DNA]</scope>
    <source>
        <strain evidence="3 4">LB1R16</strain>
    </source>
</reference>
<keyword evidence="3" id="KW-0808">Transferase</keyword>
<dbReference type="InterPro" id="IPR050445">
    <property type="entry name" value="Bact_polysacc_biosynth/exp"/>
</dbReference>
<dbReference type="Proteomes" id="UP000317894">
    <property type="component" value="Unassembled WGS sequence"/>
</dbReference>
<dbReference type="GO" id="GO:0016301">
    <property type="term" value="F:kinase activity"/>
    <property type="evidence" value="ECO:0007669"/>
    <property type="project" value="UniProtKB-KW"/>
</dbReference>
<evidence type="ECO:0000313" key="4">
    <source>
        <dbReference type="Proteomes" id="UP000317894"/>
    </source>
</evidence>
<proteinExistence type="predicted"/>
<keyword evidence="4" id="KW-1185">Reference proteome</keyword>
<keyword evidence="3" id="KW-0418">Kinase</keyword>
<dbReference type="RefSeq" id="WP_144236657.1">
    <property type="nucleotide sequence ID" value="NZ_VJWA01000001.1"/>
</dbReference>
<dbReference type="AlphaFoldDB" id="A0A552UIB9"/>
<dbReference type="OrthoDB" id="230260at2"/>
<dbReference type="EMBL" id="VJWA01000001">
    <property type="protein sequence ID" value="TRW17963.1"/>
    <property type="molecule type" value="Genomic_DNA"/>
</dbReference>
<sequence>MSGPDLNTTADATRVDDGTLDADAPIRDALQRLGLLTDEEVARVAEHQAERGLDFDQAAIELGFIGPDELDRAREQLINSLALQSGDRRDVSDELIVISDPQGVKAEAIRLLRTQVIAQHIKPGRRALTMIAPVEGAGCSYLTANLAAALSQIGTKTLLVDANMRSPRIDQIFGIDPGAPGLSSYLTLAAARPERVVHANVLPNLSVMTAGPPVQRPQELLSSTRFRDGMNMLLREYDIALFDTPPANTSADALTVAAAVGHCMIVARRNATFVSDVATLADQLKAARCAIIGSVLSEF</sequence>